<dbReference type="InterPro" id="IPR006082">
    <property type="entry name" value="PRK"/>
</dbReference>
<gene>
    <name evidence="13" type="ORF">WPS_15820</name>
</gene>
<keyword evidence="7" id="KW-0547">Nucleotide-binding</keyword>
<dbReference type="AlphaFoldDB" id="A0AAN1XXA9"/>
<evidence type="ECO:0000256" key="9">
    <source>
        <dbReference type="ARBA" id="ARBA00022840"/>
    </source>
</evidence>
<comment type="pathway">
    <text evidence="1">Carbohydrate biosynthesis; Calvin cycle.</text>
</comment>
<evidence type="ECO:0000256" key="11">
    <source>
        <dbReference type="RuleBase" id="RU004082"/>
    </source>
</evidence>
<keyword evidence="8" id="KW-0418">Kinase</keyword>
<dbReference type="EC" id="2.7.1.19" evidence="3 11"/>
<evidence type="ECO:0000256" key="2">
    <source>
        <dbReference type="ARBA" id="ARBA00009719"/>
    </source>
</evidence>
<name>A0AAN1XXA9_UNVUL</name>
<dbReference type="GO" id="GO:0008974">
    <property type="term" value="F:phosphoribulokinase activity"/>
    <property type="evidence" value="ECO:0007669"/>
    <property type="project" value="UniProtKB-EC"/>
</dbReference>
<evidence type="ECO:0000256" key="5">
    <source>
        <dbReference type="ARBA" id="ARBA00022567"/>
    </source>
</evidence>
<keyword evidence="6" id="KW-0808">Transferase</keyword>
<sequence>MARPIMVAVGGDSGTGKSTLCKGLDALFGAERIVEICLDDYHSLDRAQRKAVGLTALNPRANDFASMEEDLWRLAHGETISKPVYDHSDGTFGPRETVTSHEIVLVHGLFPLYTRALRALFDVSVWLDPQPDLKVAWKVQRDMSQRGYTEEQVRAEIEARRPDIDAHIAPQREHADLCVTFSRATPQTDNAKLDARIAKGGRFAPLDYSQFASRSTHLRQIEGGEGPFPRTIIELDGDVDDETAHAVQAEIRRHMGTRHLAGGVDTLGVFSDAKGLRTSHTLAIAQLLIARRVCLVLDARAGAVAA</sequence>
<dbReference type="GO" id="GO:0005524">
    <property type="term" value="F:ATP binding"/>
    <property type="evidence" value="ECO:0007669"/>
    <property type="project" value="UniProtKB-KW"/>
</dbReference>
<comment type="catalytic activity">
    <reaction evidence="10 11">
        <text>D-ribulose 5-phosphate + ATP = D-ribulose 1,5-bisphosphate + ADP + H(+)</text>
        <dbReference type="Rhea" id="RHEA:19365"/>
        <dbReference type="ChEBI" id="CHEBI:15378"/>
        <dbReference type="ChEBI" id="CHEBI:30616"/>
        <dbReference type="ChEBI" id="CHEBI:57870"/>
        <dbReference type="ChEBI" id="CHEBI:58121"/>
        <dbReference type="ChEBI" id="CHEBI:456216"/>
        <dbReference type="EC" id="2.7.1.19"/>
    </reaction>
</comment>
<dbReference type="RefSeq" id="WP_317997273.1">
    <property type="nucleotide sequence ID" value="NZ_AP025523.1"/>
</dbReference>
<evidence type="ECO:0000313" key="13">
    <source>
        <dbReference type="EMBL" id="BDE06306.1"/>
    </source>
</evidence>
<keyword evidence="4" id="KW-0602">Photosynthesis</keyword>
<evidence type="ECO:0000259" key="12">
    <source>
        <dbReference type="Pfam" id="PF00485"/>
    </source>
</evidence>
<evidence type="ECO:0000256" key="4">
    <source>
        <dbReference type="ARBA" id="ARBA00022531"/>
    </source>
</evidence>
<evidence type="ECO:0000256" key="8">
    <source>
        <dbReference type="ARBA" id="ARBA00022777"/>
    </source>
</evidence>
<dbReference type="Proteomes" id="UP001317532">
    <property type="component" value="Chromosome"/>
</dbReference>
<dbReference type="EMBL" id="AP025523">
    <property type="protein sequence ID" value="BDE06306.1"/>
    <property type="molecule type" value="Genomic_DNA"/>
</dbReference>
<dbReference type="NCBIfam" id="NF005655">
    <property type="entry name" value="PRK07429.1"/>
    <property type="match status" value="1"/>
</dbReference>
<dbReference type="Gene3D" id="3.40.50.300">
    <property type="entry name" value="P-loop containing nucleotide triphosphate hydrolases"/>
    <property type="match status" value="1"/>
</dbReference>
<keyword evidence="5" id="KW-0113">Calvin cycle</keyword>
<organism evidence="13 14">
    <name type="scientific">Vulcanimicrobium alpinum</name>
    <dbReference type="NCBI Taxonomy" id="3016050"/>
    <lineage>
        <taxon>Bacteria</taxon>
        <taxon>Bacillati</taxon>
        <taxon>Vulcanimicrobiota</taxon>
        <taxon>Vulcanimicrobiia</taxon>
        <taxon>Vulcanimicrobiales</taxon>
        <taxon>Vulcanimicrobiaceae</taxon>
        <taxon>Vulcanimicrobium</taxon>
    </lineage>
</organism>
<dbReference type="Pfam" id="PF00485">
    <property type="entry name" value="PRK"/>
    <property type="match status" value="1"/>
</dbReference>
<dbReference type="PRINTS" id="PR00478">
    <property type="entry name" value="PHRIBLKINASE"/>
</dbReference>
<dbReference type="InterPro" id="IPR027417">
    <property type="entry name" value="P-loop_NTPase"/>
</dbReference>
<proteinExistence type="inferred from homology"/>
<evidence type="ECO:0000256" key="1">
    <source>
        <dbReference type="ARBA" id="ARBA00005215"/>
    </source>
</evidence>
<dbReference type="SUPFAM" id="SSF52540">
    <property type="entry name" value="P-loop containing nucleoside triphosphate hydrolases"/>
    <property type="match status" value="1"/>
</dbReference>
<keyword evidence="14" id="KW-1185">Reference proteome</keyword>
<evidence type="ECO:0000313" key="14">
    <source>
        <dbReference type="Proteomes" id="UP001317532"/>
    </source>
</evidence>
<dbReference type="PANTHER" id="PTHR10285">
    <property type="entry name" value="URIDINE KINASE"/>
    <property type="match status" value="1"/>
</dbReference>
<protein>
    <recommendedName>
        <fullName evidence="3 11">Phosphoribulokinase</fullName>
        <ecNumber evidence="3 11">2.7.1.19</ecNumber>
    </recommendedName>
</protein>
<evidence type="ECO:0000256" key="7">
    <source>
        <dbReference type="ARBA" id="ARBA00022741"/>
    </source>
</evidence>
<accession>A0AAN1XXA9</accession>
<keyword evidence="9" id="KW-0067">ATP-binding</keyword>
<feature type="domain" description="Phosphoribulokinase/uridine kinase" evidence="12">
    <location>
        <begin position="7"/>
        <end position="180"/>
    </location>
</feature>
<dbReference type="PROSITE" id="PS00567">
    <property type="entry name" value="PHOSPHORIBULOKINASE"/>
    <property type="match status" value="1"/>
</dbReference>
<dbReference type="InterPro" id="IPR006083">
    <property type="entry name" value="PRK/URK"/>
</dbReference>
<dbReference type="KEGG" id="vab:WPS_15820"/>
<reference evidence="13 14" key="1">
    <citation type="journal article" date="2022" name="ISME Commun">
        <title>Vulcanimicrobium alpinus gen. nov. sp. nov., the first cultivated representative of the candidate phylum 'Eremiobacterota', is a metabolically versatile aerobic anoxygenic phototroph.</title>
        <authorList>
            <person name="Yabe S."/>
            <person name="Muto K."/>
            <person name="Abe K."/>
            <person name="Yokota A."/>
            <person name="Staudigel H."/>
            <person name="Tebo B.M."/>
        </authorList>
    </citation>
    <scope>NUCLEOTIDE SEQUENCE [LARGE SCALE GENOMIC DNA]</scope>
    <source>
        <strain evidence="13 14">WC8-2</strain>
    </source>
</reference>
<evidence type="ECO:0000256" key="10">
    <source>
        <dbReference type="ARBA" id="ARBA00047663"/>
    </source>
</evidence>
<evidence type="ECO:0000256" key="3">
    <source>
        <dbReference type="ARBA" id="ARBA00012042"/>
    </source>
</evidence>
<evidence type="ECO:0000256" key="6">
    <source>
        <dbReference type="ARBA" id="ARBA00022679"/>
    </source>
</evidence>
<comment type="similarity">
    <text evidence="2 11">Belongs to the phosphoribulokinase family.</text>
</comment>
<dbReference type="GO" id="GO:0019253">
    <property type="term" value="P:reductive pentose-phosphate cycle"/>
    <property type="evidence" value="ECO:0007669"/>
    <property type="project" value="UniProtKB-KW"/>
</dbReference>